<protein>
    <submittedName>
        <fullName evidence="2">F-box/LRR-repeat protein 23</fullName>
    </submittedName>
</protein>
<dbReference type="Proteomes" id="UP001237642">
    <property type="component" value="Unassembled WGS sequence"/>
</dbReference>
<keyword evidence="3" id="KW-1185">Reference proteome</keyword>
<dbReference type="Gene3D" id="1.20.1280.50">
    <property type="match status" value="1"/>
</dbReference>
<proteinExistence type="predicted"/>
<dbReference type="PROSITE" id="PS50181">
    <property type="entry name" value="FBOX"/>
    <property type="match status" value="1"/>
</dbReference>
<dbReference type="SUPFAM" id="SSF81383">
    <property type="entry name" value="F-box domain"/>
    <property type="match status" value="1"/>
</dbReference>
<dbReference type="InterPro" id="IPR001810">
    <property type="entry name" value="F-box_dom"/>
</dbReference>
<feature type="domain" description="F-box" evidence="1">
    <location>
        <begin position="12"/>
        <end position="59"/>
    </location>
</feature>
<name>A0AAD8M848_9APIA</name>
<dbReference type="InterPro" id="IPR006553">
    <property type="entry name" value="Leu-rich_rpt_Cys-con_subtyp"/>
</dbReference>
<dbReference type="Gene3D" id="3.80.10.10">
    <property type="entry name" value="Ribonuclease Inhibitor"/>
    <property type="match status" value="1"/>
</dbReference>
<dbReference type="CDD" id="cd22164">
    <property type="entry name" value="F-box_AtSKIP19-like"/>
    <property type="match status" value="1"/>
</dbReference>
<reference evidence="2" key="1">
    <citation type="submission" date="2023-02" db="EMBL/GenBank/DDBJ databases">
        <title>Genome of toxic invasive species Heracleum sosnowskyi carries increased number of genes despite the absence of recent whole-genome duplications.</title>
        <authorList>
            <person name="Schelkunov M."/>
            <person name="Shtratnikova V."/>
            <person name="Makarenko M."/>
            <person name="Klepikova A."/>
            <person name="Omelchenko D."/>
            <person name="Novikova G."/>
            <person name="Obukhova E."/>
            <person name="Bogdanov V."/>
            <person name="Penin A."/>
            <person name="Logacheva M."/>
        </authorList>
    </citation>
    <scope>NUCLEOTIDE SEQUENCE</scope>
    <source>
        <strain evidence="2">Hsosn_3</strain>
        <tissue evidence="2">Leaf</tissue>
    </source>
</reference>
<evidence type="ECO:0000313" key="3">
    <source>
        <dbReference type="Proteomes" id="UP001237642"/>
    </source>
</evidence>
<dbReference type="InterPro" id="IPR032675">
    <property type="entry name" value="LRR_dom_sf"/>
</dbReference>
<evidence type="ECO:0000259" key="1">
    <source>
        <dbReference type="PROSITE" id="PS50181"/>
    </source>
</evidence>
<dbReference type="PANTHER" id="PTHR38926">
    <property type="entry name" value="F-BOX DOMAIN CONTAINING PROTEIN, EXPRESSED"/>
    <property type="match status" value="1"/>
</dbReference>
<dbReference type="InterPro" id="IPR036047">
    <property type="entry name" value="F-box-like_dom_sf"/>
</dbReference>
<dbReference type="PANTHER" id="PTHR38926:SF2">
    <property type="entry name" value="F-BOX_LRR-REPEAT PROTEIN 21-RELATED"/>
    <property type="match status" value="1"/>
</dbReference>
<dbReference type="Pfam" id="PF12937">
    <property type="entry name" value="F-box-like"/>
    <property type="match status" value="1"/>
</dbReference>
<reference evidence="2" key="2">
    <citation type="submission" date="2023-05" db="EMBL/GenBank/DDBJ databases">
        <authorList>
            <person name="Schelkunov M.I."/>
        </authorList>
    </citation>
    <scope>NUCLEOTIDE SEQUENCE</scope>
    <source>
        <strain evidence="2">Hsosn_3</strain>
        <tissue evidence="2">Leaf</tissue>
    </source>
</reference>
<dbReference type="EMBL" id="JAUIZM010000009">
    <property type="protein sequence ID" value="KAK1363169.1"/>
    <property type="molecule type" value="Genomic_DNA"/>
</dbReference>
<comment type="caution">
    <text evidence="2">The sequence shown here is derived from an EMBL/GenBank/DDBJ whole genome shotgun (WGS) entry which is preliminary data.</text>
</comment>
<accession>A0AAD8M848</accession>
<organism evidence="2 3">
    <name type="scientific">Heracleum sosnowskyi</name>
    <dbReference type="NCBI Taxonomy" id="360622"/>
    <lineage>
        <taxon>Eukaryota</taxon>
        <taxon>Viridiplantae</taxon>
        <taxon>Streptophyta</taxon>
        <taxon>Embryophyta</taxon>
        <taxon>Tracheophyta</taxon>
        <taxon>Spermatophyta</taxon>
        <taxon>Magnoliopsida</taxon>
        <taxon>eudicotyledons</taxon>
        <taxon>Gunneridae</taxon>
        <taxon>Pentapetalae</taxon>
        <taxon>asterids</taxon>
        <taxon>campanulids</taxon>
        <taxon>Apiales</taxon>
        <taxon>Apiaceae</taxon>
        <taxon>Apioideae</taxon>
        <taxon>apioid superclade</taxon>
        <taxon>Tordylieae</taxon>
        <taxon>Tordyliinae</taxon>
        <taxon>Heracleum</taxon>
    </lineage>
</organism>
<dbReference type="SMART" id="SM00367">
    <property type="entry name" value="LRR_CC"/>
    <property type="match status" value="3"/>
</dbReference>
<dbReference type="SUPFAM" id="SSF52047">
    <property type="entry name" value="RNI-like"/>
    <property type="match status" value="1"/>
</dbReference>
<dbReference type="AlphaFoldDB" id="A0AAD8M848"/>
<evidence type="ECO:0000313" key="2">
    <source>
        <dbReference type="EMBL" id="KAK1363169.1"/>
    </source>
</evidence>
<gene>
    <name evidence="2" type="ORF">POM88_038730</name>
</gene>
<sequence length="275" mass="31598">MASNSILQSKRFRNWAELPPELLEMILLRDEAFHVLMSARRVCKAWHRVGSDPALWRVLDLRCAGYRYGVDVETMARRAVDLSCGQSVDLSIAFWATDHVLLYISQRSSQLRRVHLVSCSNLTNVGLIQVVKNLPLLEELHLYHIDVSWHVIKAAGRHCPQLKSFKLNDQHKGTQNDLCNKEAQAVAKYMPGLRHLQLVANTMSLEGLLAIFKKCHHLETLDIRQCHNLKPLLLYHEADLLKCLAQCKKNLRITYDNLLAEESDKPIFSSLWPYL</sequence>